<gene>
    <name evidence="6" type="ORF">CVO76_11440</name>
</gene>
<dbReference type="Gene3D" id="1.10.10.10">
    <property type="entry name" value="Winged helix-like DNA-binding domain superfamily/Winged helix DNA-binding domain"/>
    <property type="match status" value="1"/>
</dbReference>
<dbReference type="PANTHER" id="PTHR43537">
    <property type="entry name" value="TRANSCRIPTIONAL REGULATOR, GNTR FAMILY"/>
    <property type="match status" value="1"/>
</dbReference>
<evidence type="ECO:0000313" key="6">
    <source>
        <dbReference type="EMBL" id="AUZ88184.1"/>
    </source>
</evidence>
<dbReference type="PROSITE" id="PS50949">
    <property type="entry name" value="HTH_GNTR"/>
    <property type="match status" value="1"/>
</dbReference>
<reference evidence="6 7" key="1">
    <citation type="submission" date="2017-11" db="EMBL/GenBank/DDBJ databases">
        <title>Draft genome of Arthrobacter agilis strain UMCV2, a plant growth-promoting rhizobacterium and biocontrol capacity of phytopathogenic fungi.</title>
        <authorList>
            <person name="Martinez-Camara R."/>
            <person name="Santoyo G."/>
            <person name="Moreno-Hagelsieb G."/>
            <person name="Valencia-Cantero E."/>
        </authorList>
    </citation>
    <scope>NUCLEOTIDE SEQUENCE [LARGE SCALE GENOMIC DNA]</scope>
    <source>
        <strain evidence="6 7">UMCV2</strain>
    </source>
</reference>
<dbReference type="GO" id="GO:0003677">
    <property type="term" value="F:DNA binding"/>
    <property type="evidence" value="ECO:0007669"/>
    <property type="project" value="UniProtKB-KW"/>
</dbReference>
<feature type="compositionally biased region" description="Basic and acidic residues" evidence="4">
    <location>
        <begin position="10"/>
        <end position="21"/>
    </location>
</feature>
<keyword evidence="3" id="KW-0804">Transcription</keyword>
<evidence type="ECO:0000256" key="1">
    <source>
        <dbReference type="ARBA" id="ARBA00023015"/>
    </source>
</evidence>
<keyword evidence="1" id="KW-0805">Transcription regulation</keyword>
<dbReference type="InterPro" id="IPR008920">
    <property type="entry name" value="TF_FadR/GntR_C"/>
</dbReference>
<keyword evidence="2" id="KW-0238">DNA-binding</keyword>
<dbReference type="Pfam" id="PF00392">
    <property type="entry name" value="GntR"/>
    <property type="match status" value="1"/>
</dbReference>
<evidence type="ECO:0000256" key="3">
    <source>
        <dbReference type="ARBA" id="ARBA00023163"/>
    </source>
</evidence>
<dbReference type="InterPro" id="IPR036388">
    <property type="entry name" value="WH-like_DNA-bd_sf"/>
</dbReference>
<dbReference type="SUPFAM" id="SSF48008">
    <property type="entry name" value="GntR ligand-binding domain-like"/>
    <property type="match status" value="1"/>
</dbReference>
<dbReference type="InterPro" id="IPR036390">
    <property type="entry name" value="WH_DNA-bd_sf"/>
</dbReference>
<dbReference type="Proteomes" id="UP000239187">
    <property type="component" value="Chromosome"/>
</dbReference>
<organism evidence="6 7">
    <name type="scientific">Arthrobacter agilis</name>
    <dbReference type="NCBI Taxonomy" id="37921"/>
    <lineage>
        <taxon>Bacteria</taxon>
        <taxon>Bacillati</taxon>
        <taxon>Actinomycetota</taxon>
        <taxon>Actinomycetes</taxon>
        <taxon>Micrococcales</taxon>
        <taxon>Micrococcaceae</taxon>
        <taxon>Arthrobacter</taxon>
    </lineage>
</organism>
<sequence length="231" mass="25904">MADAGGAPVRAEDPSAPRRQDDESFADFAYRILCDELIVLDIKPGEPLNDDVISRRLGVGRTPIREAMKRLESDHLVVAYPRRGTFAAGVDITDLAEISEIRQLLEPAAAARAARHASPQLRSELRDFARDVGQLLPGMQSQQDLMRLDMRVHRMIYRATGSRHLEDVLIRYDNLATRIWSLVLEKLPPVSEHIAQHIELLEHIAAGDSEAAARLTSRHVTDFENHIRAVL</sequence>
<evidence type="ECO:0000256" key="4">
    <source>
        <dbReference type="SAM" id="MobiDB-lite"/>
    </source>
</evidence>
<accession>A0A2L0UG01</accession>
<dbReference type="EMBL" id="CP024915">
    <property type="protein sequence ID" value="AUZ88184.1"/>
    <property type="molecule type" value="Genomic_DNA"/>
</dbReference>
<dbReference type="AlphaFoldDB" id="A0A2L0UG01"/>
<dbReference type="InterPro" id="IPR011711">
    <property type="entry name" value="GntR_C"/>
</dbReference>
<evidence type="ECO:0000259" key="5">
    <source>
        <dbReference type="PROSITE" id="PS50949"/>
    </source>
</evidence>
<feature type="region of interest" description="Disordered" evidence="4">
    <location>
        <begin position="1"/>
        <end position="21"/>
    </location>
</feature>
<protein>
    <submittedName>
        <fullName evidence="6">GntR family transcriptional regulator</fullName>
    </submittedName>
</protein>
<dbReference type="SUPFAM" id="SSF46785">
    <property type="entry name" value="Winged helix' DNA-binding domain"/>
    <property type="match status" value="1"/>
</dbReference>
<dbReference type="RefSeq" id="WP_208739336.1">
    <property type="nucleotide sequence ID" value="NZ_CP024915.1"/>
</dbReference>
<feature type="domain" description="HTH gntR-type" evidence="5">
    <location>
        <begin position="23"/>
        <end position="90"/>
    </location>
</feature>
<evidence type="ECO:0000313" key="7">
    <source>
        <dbReference type="Proteomes" id="UP000239187"/>
    </source>
</evidence>
<dbReference type="InterPro" id="IPR000524">
    <property type="entry name" value="Tscrpt_reg_HTH_GntR"/>
</dbReference>
<dbReference type="Gene3D" id="1.20.120.530">
    <property type="entry name" value="GntR ligand-binding domain-like"/>
    <property type="match status" value="1"/>
</dbReference>
<dbReference type="GO" id="GO:0003700">
    <property type="term" value="F:DNA-binding transcription factor activity"/>
    <property type="evidence" value="ECO:0007669"/>
    <property type="project" value="InterPro"/>
</dbReference>
<name>A0A2L0UG01_9MICC</name>
<evidence type="ECO:0000256" key="2">
    <source>
        <dbReference type="ARBA" id="ARBA00023125"/>
    </source>
</evidence>
<dbReference type="Pfam" id="PF07729">
    <property type="entry name" value="FCD"/>
    <property type="match status" value="1"/>
</dbReference>
<dbReference type="SMART" id="SM00345">
    <property type="entry name" value="HTH_GNTR"/>
    <property type="match status" value="1"/>
</dbReference>
<proteinExistence type="predicted"/>
<dbReference type="SMART" id="SM00895">
    <property type="entry name" value="FCD"/>
    <property type="match status" value="1"/>
</dbReference>
<dbReference type="PANTHER" id="PTHR43537:SF5">
    <property type="entry name" value="UXU OPERON TRANSCRIPTIONAL REGULATOR"/>
    <property type="match status" value="1"/>
</dbReference>